<accession>A0A511B2T9</accession>
<dbReference type="Gene3D" id="3.40.50.300">
    <property type="entry name" value="P-loop containing nucleotide triphosphate hydrolases"/>
    <property type="match status" value="1"/>
</dbReference>
<reference evidence="8 9" key="1">
    <citation type="submission" date="2019-07" db="EMBL/GenBank/DDBJ databases">
        <title>Whole genome shotgun sequence of Gluconobacter wancherniae NBRC 103581.</title>
        <authorList>
            <person name="Hosoyama A."/>
            <person name="Uohara A."/>
            <person name="Ohji S."/>
            <person name="Ichikawa N."/>
        </authorList>
    </citation>
    <scope>NUCLEOTIDE SEQUENCE [LARGE SCALE GENOMIC DNA]</scope>
    <source>
        <strain evidence="8 9">NBRC 103581</strain>
    </source>
</reference>
<evidence type="ECO:0000256" key="4">
    <source>
        <dbReference type="ARBA" id="ARBA00022967"/>
    </source>
</evidence>
<dbReference type="InterPro" id="IPR013611">
    <property type="entry name" value="Transp-assoc_OB_typ2"/>
</dbReference>
<dbReference type="Pfam" id="PF00005">
    <property type="entry name" value="ABC_tran"/>
    <property type="match status" value="1"/>
</dbReference>
<feature type="domain" description="ABC transporter" evidence="7">
    <location>
        <begin position="21"/>
        <end position="252"/>
    </location>
</feature>
<dbReference type="RefSeq" id="WP_146798587.1">
    <property type="nucleotide sequence ID" value="NZ_BARC01000009.1"/>
</dbReference>
<dbReference type="Proteomes" id="UP000321230">
    <property type="component" value="Unassembled WGS sequence"/>
</dbReference>
<sequence>MTIRSTSSHLSINRKAATRPAQPPAMTLDGVRAGINYLPVDLTIIKGTTVTAFGNSSDALSRLLDTIAGFYPLLGGRILIGSEDVSTLRAGKRGIALVSTRDPLFDHLDVRENIGFSRRAAGIDRSEIRAETGRMIALLGLDGLDGRKPEALTSEQKLRVSLARALMTAPAVLLLDDPLSRLDAHSAQKISSLLATLSRALDLTIFHAVSRREDALRPGGPVAVFQNAVLLQCADAARLYEHPASPEVAIAFGEANALTGQVLEISDDVARVHLACGGVAEAVATENLKEGDECLVCVRPDRVAPFFGTQSLGMDDDLPPLQGTLAHSLHLGDHIRMRVRFADGTEIELRRPPLQARQIPKTGAPVQVAWPAAHATAFPLRTDLY</sequence>
<feature type="compositionally biased region" description="Polar residues" evidence="6">
    <location>
        <begin position="1"/>
        <end position="11"/>
    </location>
</feature>
<evidence type="ECO:0000313" key="8">
    <source>
        <dbReference type="EMBL" id="GEK94728.1"/>
    </source>
</evidence>
<dbReference type="InterPro" id="IPR050093">
    <property type="entry name" value="ABC_SmlMolc_Importer"/>
</dbReference>
<evidence type="ECO:0000256" key="6">
    <source>
        <dbReference type="SAM" id="MobiDB-lite"/>
    </source>
</evidence>
<dbReference type="Pfam" id="PF08402">
    <property type="entry name" value="TOBE_2"/>
    <property type="match status" value="1"/>
</dbReference>
<evidence type="ECO:0000259" key="7">
    <source>
        <dbReference type="PROSITE" id="PS50893"/>
    </source>
</evidence>
<evidence type="ECO:0000256" key="3">
    <source>
        <dbReference type="ARBA" id="ARBA00022519"/>
    </source>
</evidence>
<dbReference type="OrthoDB" id="7280760at2"/>
<evidence type="ECO:0000256" key="2">
    <source>
        <dbReference type="ARBA" id="ARBA00022475"/>
    </source>
</evidence>
<dbReference type="InterPro" id="IPR003439">
    <property type="entry name" value="ABC_transporter-like_ATP-bd"/>
</dbReference>
<evidence type="ECO:0000256" key="5">
    <source>
        <dbReference type="ARBA" id="ARBA00023136"/>
    </source>
</evidence>
<dbReference type="AlphaFoldDB" id="A0A511B2T9"/>
<evidence type="ECO:0000256" key="1">
    <source>
        <dbReference type="ARBA" id="ARBA00022448"/>
    </source>
</evidence>
<keyword evidence="1" id="KW-0813">Transport</keyword>
<keyword evidence="2" id="KW-1003">Cell membrane</keyword>
<dbReference type="PROSITE" id="PS50893">
    <property type="entry name" value="ABC_TRANSPORTER_2"/>
    <property type="match status" value="1"/>
</dbReference>
<evidence type="ECO:0000313" key="9">
    <source>
        <dbReference type="Proteomes" id="UP000321230"/>
    </source>
</evidence>
<keyword evidence="4" id="KW-1278">Translocase</keyword>
<keyword evidence="3" id="KW-0997">Cell inner membrane</keyword>
<dbReference type="InterPro" id="IPR027417">
    <property type="entry name" value="P-loop_NTPase"/>
</dbReference>
<keyword evidence="9" id="KW-1185">Reference proteome</keyword>
<dbReference type="GO" id="GO:0043190">
    <property type="term" value="C:ATP-binding cassette (ABC) transporter complex"/>
    <property type="evidence" value="ECO:0007669"/>
    <property type="project" value="InterPro"/>
</dbReference>
<comment type="caution">
    <text evidence="8">The sequence shown here is derived from an EMBL/GenBank/DDBJ whole genome shotgun (WGS) entry which is preliminary data.</text>
</comment>
<gene>
    <name evidence="8" type="ORF">GWA01_24980</name>
</gene>
<organism evidence="8 9">
    <name type="scientific">Gluconobacter wancherniae NBRC 103581</name>
    <dbReference type="NCBI Taxonomy" id="656744"/>
    <lineage>
        <taxon>Bacteria</taxon>
        <taxon>Pseudomonadati</taxon>
        <taxon>Pseudomonadota</taxon>
        <taxon>Alphaproteobacteria</taxon>
        <taxon>Acetobacterales</taxon>
        <taxon>Acetobacteraceae</taxon>
        <taxon>Gluconobacter</taxon>
    </lineage>
</organism>
<dbReference type="GO" id="GO:0016887">
    <property type="term" value="F:ATP hydrolysis activity"/>
    <property type="evidence" value="ECO:0007669"/>
    <property type="project" value="InterPro"/>
</dbReference>
<dbReference type="SUPFAM" id="SSF50331">
    <property type="entry name" value="MOP-like"/>
    <property type="match status" value="1"/>
</dbReference>
<dbReference type="GO" id="GO:0022857">
    <property type="term" value="F:transmembrane transporter activity"/>
    <property type="evidence" value="ECO:0007669"/>
    <property type="project" value="InterPro"/>
</dbReference>
<dbReference type="GO" id="GO:0005524">
    <property type="term" value="F:ATP binding"/>
    <property type="evidence" value="ECO:0007669"/>
    <property type="project" value="InterPro"/>
</dbReference>
<dbReference type="EMBL" id="BJUZ01000005">
    <property type="protein sequence ID" value="GEK94728.1"/>
    <property type="molecule type" value="Genomic_DNA"/>
</dbReference>
<feature type="region of interest" description="Disordered" evidence="6">
    <location>
        <begin position="1"/>
        <end position="25"/>
    </location>
</feature>
<dbReference type="SUPFAM" id="SSF52540">
    <property type="entry name" value="P-loop containing nucleoside triphosphate hydrolases"/>
    <property type="match status" value="1"/>
</dbReference>
<keyword evidence="5" id="KW-0472">Membrane</keyword>
<dbReference type="InterPro" id="IPR008995">
    <property type="entry name" value="Mo/tungstate-bd_C_term_dom"/>
</dbReference>
<dbReference type="PANTHER" id="PTHR42781:SF1">
    <property type="entry name" value="THIAMINE IMPORT ATP-BINDING PROTEIN THIQ"/>
    <property type="match status" value="1"/>
</dbReference>
<name>A0A511B2T9_9PROT</name>
<dbReference type="PANTHER" id="PTHR42781">
    <property type="entry name" value="SPERMIDINE/PUTRESCINE IMPORT ATP-BINDING PROTEIN POTA"/>
    <property type="match status" value="1"/>
</dbReference>
<protein>
    <submittedName>
        <fullName evidence="8">Polyamine-transporting ATPase</fullName>
    </submittedName>
</protein>
<proteinExistence type="predicted"/>